<proteinExistence type="predicted"/>
<dbReference type="EMBL" id="PZPL01000002">
    <property type="protein sequence ID" value="PTL71173.1"/>
    <property type="molecule type" value="Genomic_DNA"/>
</dbReference>
<accession>A0A2T4UNR6</accession>
<dbReference type="AlphaFoldDB" id="A0A2T4UNR6"/>
<gene>
    <name evidence="1" type="ORF">C1I63_18150</name>
</gene>
<keyword evidence="2" id="KW-1185">Reference proteome</keyword>
<reference evidence="1 2" key="1">
    <citation type="submission" date="2018-03" db="EMBL/GenBank/DDBJ databases">
        <title>Bacteriophage NCPPB3778 and a type I-E CRISPR drive the evolution of the US Biological Select Agent, Rathayibacter toxicus.</title>
        <authorList>
            <person name="Davis E.W.II."/>
            <person name="Tabima J.F."/>
            <person name="Weisberg A.J."/>
            <person name="Dantas Lopes L."/>
            <person name="Wiseman M.S."/>
            <person name="Wiseman M.S."/>
            <person name="Pupko T."/>
            <person name="Belcher M.S."/>
            <person name="Sechler A.J."/>
            <person name="Tancos M.A."/>
            <person name="Schroeder B.K."/>
            <person name="Murray T.D."/>
            <person name="Luster D.G."/>
            <person name="Schneider W.L."/>
            <person name="Rogers E."/>
            <person name="Andreote F.D."/>
            <person name="Grunwald N.J."/>
            <person name="Putnam M.L."/>
            <person name="Chang J.H."/>
        </authorList>
    </citation>
    <scope>NUCLEOTIDE SEQUENCE [LARGE SCALE GENOMIC DNA]</scope>
    <source>
        <strain evidence="1 2">DSM 15933</strain>
    </source>
</reference>
<name>A0A2T4UNR6_9MICO</name>
<evidence type="ECO:0000313" key="2">
    <source>
        <dbReference type="Proteomes" id="UP000241085"/>
    </source>
</evidence>
<organism evidence="1 2">
    <name type="scientific">Rathayibacter caricis DSM 15933</name>
    <dbReference type="NCBI Taxonomy" id="1328867"/>
    <lineage>
        <taxon>Bacteria</taxon>
        <taxon>Bacillati</taxon>
        <taxon>Actinomycetota</taxon>
        <taxon>Actinomycetes</taxon>
        <taxon>Micrococcales</taxon>
        <taxon>Microbacteriaceae</taxon>
        <taxon>Rathayibacter</taxon>
    </lineage>
</organism>
<comment type="caution">
    <text evidence="1">The sequence shown here is derived from an EMBL/GenBank/DDBJ whole genome shotgun (WGS) entry which is preliminary data.</text>
</comment>
<dbReference type="Proteomes" id="UP000241085">
    <property type="component" value="Unassembled WGS sequence"/>
</dbReference>
<protein>
    <submittedName>
        <fullName evidence="1">Uncharacterized protein</fullName>
    </submittedName>
</protein>
<sequence length="84" mass="8935">MSVITAAHGDVPSRELGYTSMHEHLAANLSLMGAVLARYGAQQAPASMLTLTPEKFALLRDGAAIFWSECSRWGTSTPRPSSAS</sequence>
<evidence type="ECO:0000313" key="1">
    <source>
        <dbReference type="EMBL" id="PTL71173.1"/>
    </source>
</evidence>